<keyword evidence="2 3" id="KW-0472">Membrane</keyword>
<evidence type="ECO:0000313" key="4">
    <source>
        <dbReference type="EMBL" id="KKC41246.1"/>
    </source>
</evidence>
<gene>
    <name evidence="4" type="ORF">WH87_00945</name>
    <name evidence="5" type="ORF">WH87_01110</name>
</gene>
<feature type="transmembrane region" description="Helical" evidence="3">
    <location>
        <begin position="21"/>
        <end position="41"/>
    </location>
</feature>
<dbReference type="Gene3D" id="1.10.1760.20">
    <property type="match status" value="1"/>
</dbReference>
<reference evidence="5 6" key="1">
    <citation type="submission" date="2015-03" db="EMBL/GenBank/DDBJ databases">
        <authorList>
            <person name="Lepp D."/>
            <person name="Hassan Y.I."/>
            <person name="Li X.-Z."/>
            <person name="Zhou T."/>
        </authorList>
    </citation>
    <scope>NUCLEOTIDE SEQUENCE [LARGE SCALE GENOMIC DNA]</scope>
    <source>
        <strain evidence="5 6">E84</strain>
    </source>
</reference>
<dbReference type="RefSeq" id="WP_046137682.1">
    <property type="nucleotide sequence ID" value="NZ_LANJ01000002.1"/>
</dbReference>
<protein>
    <recommendedName>
        <fullName evidence="2">Biotin transporter</fullName>
    </recommendedName>
</protein>
<dbReference type="GO" id="GO:0015225">
    <property type="term" value="F:biotin transmembrane transporter activity"/>
    <property type="evidence" value="ECO:0007669"/>
    <property type="project" value="UniProtKB-UniRule"/>
</dbReference>
<organism evidence="5 6">
    <name type="scientific">Devosia epidermidihirudinis</name>
    <dbReference type="NCBI Taxonomy" id="1293439"/>
    <lineage>
        <taxon>Bacteria</taxon>
        <taxon>Pseudomonadati</taxon>
        <taxon>Pseudomonadota</taxon>
        <taxon>Alphaproteobacteria</taxon>
        <taxon>Hyphomicrobiales</taxon>
        <taxon>Devosiaceae</taxon>
        <taxon>Devosia</taxon>
    </lineage>
</organism>
<evidence type="ECO:0000256" key="2">
    <source>
        <dbReference type="PIRNR" id="PIRNR016661"/>
    </source>
</evidence>
<feature type="transmembrane region" description="Helical" evidence="3">
    <location>
        <begin position="101"/>
        <end position="119"/>
    </location>
</feature>
<keyword evidence="3" id="KW-1133">Transmembrane helix</keyword>
<comment type="caution">
    <text evidence="5">The sequence shown here is derived from an EMBL/GenBank/DDBJ whole genome shotgun (WGS) entry which is preliminary data.</text>
</comment>
<keyword evidence="6" id="KW-1185">Reference proteome</keyword>
<feature type="transmembrane region" description="Helical" evidence="3">
    <location>
        <begin position="128"/>
        <end position="152"/>
    </location>
</feature>
<dbReference type="PIRSF" id="PIRSF016661">
    <property type="entry name" value="BioY"/>
    <property type="match status" value="1"/>
</dbReference>
<sequence>MTTTLTSTRSFSPLRLETRPLAWQAAAVVLGTVLLALSSYIEVPMVPVPMTMQTLAVTLVGALYGWRLGAVTVAAWLVEGAFGLPVLAGGAGGLAHFAGPTVGYLFAFPLAAALVGFLAERGWNGHRVVLAFAAMLLGNVVCLAVGGAWLGVNFGAEVAIASGVAPFVVGAVLKSVLGAAALKALAR</sequence>
<feature type="transmembrane region" description="Helical" evidence="3">
    <location>
        <begin position="158"/>
        <end position="182"/>
    </location>
</feature>
<dbReference type="GO" id="GO:0005886">
    <property type="term" value="C:plasma membrane"/>
    <property type="evidence" value="ECO:0007669"/>
    <property type="project" value="UniProtKB-SubCell"/>
</dbReference>
<dbReference type="Proteomes" id="UP000033411">
    <property type="component" value="Unassembled WGS sequence"/>
</dbReference>
<name>A0A0F5QKP9_9HYPH</name>
<comment type="similarity">
    <text evidence="1 2">Belongs to the BioY family.</text>
</comment>
<accession>A0A0F5QKP9</accession>
<dbReference type="Pfam" id="PF02632">
    <property type="entry name" value="BioY"/>
    <property type="match status" value="1"/>
</dbReference>
<evidence type="ECO:0000313" key="6">
    <source>
        <dbReference type="Proteomes" id="UP000033411"/>
    </source>
</evidence>
<dbReference type="PANTHER" id="PTHR34295:SF1">
    <property type="entry name" value="BIOTIN TRANSPORTER BIOY"/>
    <property type="match status" value="1"/>
</dbReference>
<keyword evidence="3" id="KW-0812">Transmembrane</keyword>
<dbReference type="OrthoDB" id="9803495at2"/>
<dbReference type="EMBL" id="LANJ01000002">
    <property type="protein sequence ID" value="KKC41278.1"/>
    <property type="molecule type" value="Genomic_DNA"/>
</dbReference>
<comment type="subcellular location">
    <subcellularLocation>
        <location evidence="2">Cell membrane</location>
        <topology evidence="2">Multi-pass membrane protein</topology>
    </subcellularLocation>
</comment>
<evidence type="ECO:0000256" key="1">
    <source>
        <dbReference type="ARBA" id="ARBA00010692"/>
    </source>
</evidence>
<dbReference type="AlphaFoldDB" id="A0A0F5QKP9"/>
<dbReference type="STRING" id="1293439.WH87_00945"/>
<keyword evidence="2" id="KW-0813">Transport</keyword>
<evidence type="ECO:0000256" key="3">
    <source>
        <dbReference type="SAM" id="Phobius"/>
    </source>
</evidence>
<proteinExistence type="inferred from homology"/>
<dbReference type="PATRIC" id="fig|1293439.3.peg.2288"/>
<feature type="transmembrane region" description="Helical" evidence="3">
    <location>
        <begin position="47"/>
        <end position="66"/>
    </location>
</feature>
<keyword evidence="2" id="KW-1003">Cell membrane</keyword>
<dbReference type="InterPro" id="IPR003784">
    <property type="entry name" value="BioY"/>
</dbReference>
<dbReference type="PANTHER" id="PTHR34295">
    <property type="entry name" value="BIOTIN TRANSPORTER BIOY"/>
    <property type="match status" value="1"/>
</dbReference>
<dbReference type="EMBL" id="LANJ01000002">
    <property type="protein sequence ID" value="KKC41246.1"/>
    <property type="molecule type" value="Genomic_DNA"/>
</dbReference>
<evidence type="ECO:0000313" key="5">
    <source>
        <dbReference type="EMBL" id="KKC41278.1"/>
    </source>
</evidence>